<evidence type="ECO:0000313" key="2">
    <source>
        <dbReference type="EMBL" id="KAJ9659580.1"/>
    </source>
</evidence>
<keyword evidence="3" id="KW-1185">Reference proteome</keyword>
<feature type="compositionally biased region" description="Basic and acidic residues" evidence="1">
    <location>
        <begin position="36"/>
        <end position="50"/>
    </location>
</feature>
<organism evidence="2 3">
    <name type="scientific">Coniosporium apollinis</name>
    <dbReference type="NCBI Taxonomy" id="61459"/>
    <lineage>
        <taxon>Eukaryota</taxon>
        <taxon>Fungi</taxon>
        <taxon>Dikarya</taxon>
        <taxon>Ascomycota</taxon>
        <taxon>Pezizomycotina</taxon>
        <taxon>Dothideomycetes</taxon>
        <taxon>Dothideomycetes incertae sedis</taxon>
        <taxon>Coniosporium</taxon>
    </lineage>
</organism>
<dbReference type="Proteomes" id="UP001172684">
    <property type="component" value="Unassembled WGS sequence"/>
</dbReference>
<feature type="region of interest" description="Disordered" evidence="1">
    <location>
        <begin position="36"/>
        <end position="62"/>
    </location>
</feature>
<sequence length="194" mass="22601">MAAPIPKRPGLIQRSDQARRSTYHWLGLVYEMAESAKRASESKPYRKQEETSQQEELDPKSEVARELTARIRELTDRIGFNFVDLTYEEIESFRQVFWMRCGHAEFQLGLVTEAVTPFTRRNAYIEELQLELLKLKADVATQELLVTSIRQKRLSDSDRDKIEALNQEHFCLVQDLPSNRAEAEKLGRQEEELS</sequence>
<reference evidence="2" key="1">
    <citation type="submission" date="2022-10" db="EMBL/GenBank/DDBJ databases">
        <title>Culturing micro-colonial fungi from biological soil crusts in the Mojave desert and describing Neophaeococcomyces mojavensis, and introducing the new genera and species Taxawa tesnikishii.</title>
        <authorList>
            <person name="Kurbessoian T."/>
            <person name="Stajich J.E."/>
        </authorList>
    </citation>
    <scope>NUCLEOTIDE SEQUENCE</scope>
    <source>
        <strain evidence="2">TK_1</strain>
    </source>
</reference>
<accession>A0ABQ9NJS9</accession>
<evidence type="ECO:0000256" key="1">
    <source>
        <dbReference type="SAM" id="MobiDB-lite"/>
    </source>
</evidence>
<protein>
    <submittedName>
        <fullName evidence="2">Uncharacterized protein</fullName>
    </submittedName>
</protein>
<proteinExistence type="predicted"/>
<dbReference type="EMBL" id="JAPDRL010000074">
    <property type="protein sequence ID" value="KAJ9659580.1"/>
    <property type="molecule type" value="Genomic_DNA"/>
</dbReference>
<gene>
    <name evidence="2" type="ORF">H2201_007329</name>
</gene>
<evidence type="ECO:0000313" key="3">
    <source>
        <dbReference type="Proteomes" id="UP001172684"/>
    </source>
</evidence>
<name>A0ABQ9NJS9_9PEZI</name>
<comment type="caution">
    <text evidence="2">The sequence shown here is derived from an EMBL/GenBank/DDBJ whole genome shotgun (WGS) entry which is preliminary data.</text>
</comment>